<name>A0AAW1AI21_9HYME</name>
<protein>
    <recommendedName>
        <fullName evidence="5">Centrosomal protein of 89 kDa</fullName>
    </recommendedName>
</protein>
<reference evidence="3 4" key="1">
    <citation type="submission" date="2024-05" db="EMBL/GenBank/DDBJ databases">
        <title>The nuclear and mitochondrial genome assemblies of Tetragonisca angustula (Apidae: Meliponini), a tiny yet remarkable pollinator in the Neotropics.</title>
        <authorList>
            <person name="Ferrari R."/>
            <person name="Ricardo P.C."/>
            <person name="Dias F.C."/>
            <person name="Araujo N.S."/>
            <person name="Soares D.O."/>
            <person name="Zhou Q.-S."/>
            <person name="Zhu C.-D."/>
            <person name="Coutinho L."/>
            <person name="Airas M.C."/>
            <person name="Batista T.M."/>
        </authorList>
    </citation>
    <scope>NUCLEOTIDE SEQUENCE [LARGE SCALE GENOMIC DNA]</scope>
    <source>
        <strain evidence="3">ASF017062</strain>
        <tissue evidence="3">Abdomen</tissue>
    </source>
</reference>
<evidence type="ECO:0000313" key="3">
    <source>
        <dbReference type="EMBL" id="KAK9309602.1"/>
    </source>
</evidence>
<dbReference type="GO" id="GO:0007005">
    <property type="term" value="P:mitochondrion organization"/>
    <property type="evidence" value="ECO:0007669"/>
    <property type="project" value="InterPro"/>
</dbReference>
<feature type="coiled-coil region" evidence="1">
    <location>
        <begin position="362"/>
        <end position="469"/>
    </location>
</feature>
<comment type="caution">
    <text evidence="3">The sequence shown here is derived from an EMBL/GenBank/DDBJ whole genome shotgun (WGS) entry which is preliminary data.</text>
</comment>
<proteinExistence type="predicted"/>
<feature type="region of interest" description="Disordered" evidence="2">
    <location>
        <begin position="1"/>
        <end position="21"/>
    </location>
</feature>
<dbReference type="EMBL" id="JAWNGG020000010">
    <property type="protein sequence ID" value="KAK9309602.1"/>
    <property type="molecule type" value="Genomic_DNA"/>
</dbReference>
<sequence length="628" mass="74169">MASYGSSIDKKEKHSCRKTTDIMSNQDTASIPIYRRRRIAKTKHILKTCNAHEYPSDWVIDNINELPFRNKGETYEHERSKNLSEHSIAQKQVFDEGDADSGIISSRMKRRISKDTTKIVNEYNKLEKCYKSAKEECQKLNDTLEQRELEHKKVCSHYEALIHELEEAKITLVKHNQKLEIEKVQSTEDIALLKNIVYQLNTELERYQDKLGDQKREHISAHTENERKYDSRIWKSINFHALGPLLNAYQENLSEKQELVQMYEQEMADFSSRCKEILVENEFMHKEVEELKLECNRYAKEIKKLVENITSLKKQNDILKKEAANIKRETNDIHSSYELKMEVILKCNETLKKEYTTSASELSNLRGKYEILSKEFEKMKGKENQTVPTIIHTTAIEECKTLLDELKHQYESEKRNLCNHIKRIEENQPENEKQLIMVTAERNHLKGLVENLETTLKQTQRKTEHMQTLIYSTRVSRNSLKEKLSKMTVYCEELFSEYERIIAEREKLLSFLCETEKENANMDRLGKSINNRMEGLKSQLEIVRKGTKQQVDSVEKRIKLQEVHVRRMKLDYQRKIQYLNDVIKQQENIIEKLQKEKYHPSQKNSTRRTVQTTNDANLGTHNTETKNS</sequence>
<accession>A0AAW1AI21</accession>
<dbReference type="GO" id="GO:0045202">
    <property type="term" value="C:synapse"/>
    <property type="evidence" value="ECO:0007669"/>
    <property type="project" value="GOC"/>
</dbReference>
<dbReference type="GO" id="GO:0060271">
    <property type="term" value="P:cilium assembly"/>
    <property type="evidence" value="ECO:0007669"/>
    <property type="project" value="InterPro"/>
</dbReference>
<feature type="compositionally biased region" description="Polar residues" evidence="2">
    <location>
        <begin position="601"/>
        <end position="622"/>
    </location>
</feature>
<evidence type="ECO:0008006" key="5">
    <source>
        <dbReference type="Google" id="ProtNLM"/>
    </source>
</evidence>
<feature type="coiled-coil region" evidence="1">
    <location>
        <begin position="246"/>
        <end position="329"/>
    </location>
</feature>
<dbReference type="GO" id="GO:0097539">
    <property type="term" value="C:ciliary transition fiber"/>
    <property type="evidence" value="ECO:0007669"/>
    <property type="project" value="TreeGrafter"/>
</dbReference>
<organism evidence="3 4">
    <name type="scientific">Tetragonisca angustula</name>
    <dbReference type="NCBI Taxonomy" id="166442"/>
    <lineage>
        <taxon>Eukaryota</taxon>
        <taxon>Metazoa</taxon>
        <taxon>Ecdysozoa</taxon>
        <taxon>Arthropoda</taxon>
        <taxon>Hexapoda</taxon>
        <taxon>Insecta</taxon>
        <taxon>Pterygota</taxon>
        <taxon>Neoptera</taxon>
        <taxon>Endopterygota</taxon>
        <taxon>Hymenoptera</taxon>
        <taxon>Apocrita</taxon>
        <taxon>Aculeata</taxon>
        <taxon>Apoidea</taxon>
        <taxon>Anthophila</taxon>
        <taxon>Apidae</taxon>
        <taxon>Tetragonisca</taxon>
    </lineage>
</organism>
<dbReference type="PANTHER" id="PTHR36170">
    <property type="entry name" value="CENTROSOMAL PROTEIN OF 89 KDA"/>
    <property type="match status" value="1"/>
</dbReference>
<feature type="coiled-coil region" evidence="1">
    <location>
        <begin position="123"/>
        <end position="217"/>
    </location>
</feature>
<dbReference type="PANTHER" id="PTHR36170:SF1">
    <property type="entry name" value="CENTROSOMAL PROTEIN OF 89 KDA"/>
    <property type="match status" value="1"/>
</dbReference>
<keyword evidence="4" id="KW-1185">Reference proteome</keyword>
<evidence type="ECO:0000313" key="4">
    <source>
        <dbReference type="Proteomes" id="UP001432146"/>
    </source>
</evidence>
<dbReference type="InterPro" id="IPR033545">
    <property type="entry name" value="CEP89"/>
</dbReference>
<dbReference type="AlphaFoldDB" id="A0AAW1AI21"/>
<dbReference type="GO" id="GO:0007268">
    <property type="term" value="P:chemical synaptic transmission"/>
    <property type="evidence" value="ECO:0007669"/>
    <property type="project" value="InterPro"/>
</dbReference>
<keyword evidence="1" id="KW-0175">Coiled coil</keyword>
<feature type="region of interest" description="Disordered" evidence="2">
    <location>
        <begin position="598"/>
        <end position="628"/>
    </location>
</feature>
<dbReference type="Proteomes" id="UP001432146">
    <property type="component" value="Unassembled WGS sequence"/>
</dbReference>
<evidence type="ECO:0000256" key="1">
    <source>
        <dbReference type="SAM" id="Coils"/>
    </source>
</evidence>
<dbReference type="GO" id="GO:0005814">
    <property type="term" value="C:centriole"/>
    <property type="evidence" value="ECO:0007669"/>
    <property type="project" value="InterPro"/>
</dbReference>
<evidence type="ECO:0000256" key="2">
    <source>
        <dbReference type="SAM" id="MobiDB-lite"/>
    </source>
</evidence>
<gene>
    <name evidence="3" type="ORF">QLX08_000820</name>
</gene>